<dbReference type="GO" id="GO:0032259">
    <property type="term" value="P:methylation"/>
    <property type="evidence" value="ECO:0007669"/>
    <property type="project" value="UniProtKB-KW"/>
</dbReference>
<dbReference type="PANTHER" id="PTHR47816">
    <property type="entry name" value="RIBOSOMAL RNA SMALL SUBUNIT METHYLTRANSFERASE C"/>
    <property type="match status" value="1"/>
</dbReference>
<evidence type="ECO:0000256" key="1">
    <source>
        <dbReference type="ARBA" id="ARBA00022603"/>
    </source>
</evidence>
<organism evidence="4 5">
    <name type="scientific">Bacillus thermozeamaize</name>
    <dbReference type="NCBI Taxonomy" id="230954"/>
    <lineage>
        <taxon>Bacteria</taxon>
        <taxon>Bacillati</taxon>
        <taxon>Bacillota</taxon>
        <taxon>Bacilli</taxon>
        <taxon>Bacillales</taxon>
        <taxon>Bacillaceae</taxon>
        <taxon>Bacillus</taxon>
    </lineage>
</organism>
<dbReference type="PANTHER" id="PTHR47816:SF4">
    <property type="entry name" value="RIBOSOMAL RNA SMALL SUBUNIT METHYLTRANSFERASE C"/>
    <property type="match status" value="1"/>
</dbReference>
<protein>
    <submittedName>
        <fullName evidence="4">16S rRNA methyltransferase</fullName>
    </submittedName>
</protein>
<sequence>MHEHYYTEQPQTPSQLTEITATLRGERYRFLTDTGVFSRRQVDQGTALLIEVMEIPEHGTLLDMGCGYGVIGIVAARLSPSSRVVMVDINRRAVQLAQENIRRHRLANAEVRHGDGFSAVRGLTFDAIYMNPPVRAGKQLVFQLYEASWRHLVPGGQLWIVIQKKQGAPSTESHLQHVFGSEAVEQVARRKGYHVFRCKKV</sequence>
<dbReference type="Gene3D" id="3.40.50.150">
    <property type="entry name" value="Vaccinia Virus protein VP39"/>
    <property type="match status" value="1"/>
</dbReference>
<evidence type="ECO:0000259" key="3">
    <source>
        <dbReference type="Pfam" id="PF05175"/>
    </source>
</evidence>
<evidence type="ECO:0000256" key="2">
    <source>
        <dbReference type="ARBA" id="ARBA00022679"/>
    </source>
</evidence>
<accession>A0A1Y3PVC2</accession>
<comment type="caution">
    <text evidence="4">The sequence shown here is derived from an EMBL/GenBank/DDBJ whole genome shotgun (WGS) entry which is preliminary data.</text>
</comment>
<evidence type="ECO:0000313" key="4">
    <source>
        <dbReference type="EMBL" id="OUM89118.1"/>
    </source>
</evidence>
<proteinExistence type="predicted"/>
<gene>
    <name evidence="4" type="ORF">BAA01_03465</name>
</gene>
<dbReference type="EMBL" id="LZRT01000052">
    <property type="protein sequence ID" value="OUM89118.1"/>
    <property type="molecule type" value="Genomic_DNA"/>
</dbReference>
<name>A0A1Y3PVC2_9BACI</name>
<reference evidence="5" key="1">
    <citation type="submission" date="2016-06" db="EMBL/GenBank/DDBJ databases">
        <authorList>
            <person name="Nascimento L."/>
            <person name="Pereira R.V."/>
            <person name="Martins L.F."/>
            <person name="Quaggio R.B."/>
            <person name="Silva A.M."/>
            <person name="Setubal J.C."/>
        </authorList>
    </citation>
    <scope>NUCLEOTIDE SEQUENCE [LARGE SCALE GENOMIC DNA]</scope>
</reference>
<dbReference type="GO" id="GO:0008757">
    <property type="term" value="F:S-adenosylmethionine-dependent methyltransferase activity"/>
    <property type="evidence" value="ECO:0007669"/>
    <property type="project" value="InterPro"/>
</dbReference>
<dbReference type="InterPro" id="IPR007848">
    <property type="entry name" value="Small_mtfrase_dom"/>
</dbReference>
<dbReference type="InterPro" id="IPR046977">
    <property type="entry name" value="RsmC/RlmG"/>
</dbReference>
<keyword evidence="1 4" id="KW-0489">Methyltransferase</keyword>
<dbReference type="Pfam" id="PF05175">
    <property type="entry name" value="MTS"/>
    <property type="match status" value="1"/>
</dbReference>
<dbReference type="AlphaFoldDB" id="A0A1Y3PVC2"/>
<dbReference type="Proteomes" id="UP000196475">
    <property type="component" value="Unassembled WGS sequence"/>
</dbReference>
<evidence type="ECO:0000313" key="5">
    <source>
        <dbReference type="Proteomes" id="UP000196475"/>
    </source>
</evidence>
<keyword evidence="2 4" id="KW-0808">Transferase</keyword>
<feature type="domain" description="Methyltransferase small" evidence="3">
    <location>
        <begin position="28"/>
        <end position="196"/>
    </location>
</feature>
<dbReference type="SUPFAM" id="SSF53335">
    <property type="entry name" value="S-adenosyl-L-methionine-dependent methyltransferases"/>
    <property type="match status" value="1"/>
</dbReference>
<dbReference type="CDD" id="cd02440">
    <property type="entry name" value="AdoMet_MTases"/>
    <property type="match status" value="1"/>
</dbReference>
<dbReference type="InterPro" id="IPR029063">
    <property type="entry name" value="SAM-dependent_MTases_sf"/>
</dbReference>